<evidence type="ECO:0000256" key="1">
    <source>
        <dbReference type="ARBA" id="ARBA00004613"/>
    </source>
</evidence>
<dbReference type="PANTHER" id="PTHR11691:SF37">
    <property type="entry name" value="INTERFERON OMEGA-1"/>
    <property type="match status" value="1"/>
</dbReference>
<protein>
    <submittedName>
        <fullName evidence="11">LOW QUALITY PROTEIN: interferon omega-1-like</fullName>
    </submittedName>
</protein>
<keyword evidence="9" id="KW-0732">Signal</keyword>
<dbReference type="RefSeq" id="XP_025776203.1">
    <property type="nucleotide sequence ID" value="XM_025920418.1"/>
</dbReference>
<reference evidence="11" key="1">
    <citation type="submission" date="2025-08" db="UniProtKB">
        <authorList>
            <consortium name="RefSeq"/>
        </authorList>
    </citation>
    <scope>IDENTIFICATION</scope>
    <source>
        <tissue evidence="11">Blood</tissue>
    </source>
</reference>
<name>A0A6P6HLK8_PUMCO</name>
<dbReference type="InterPro" id="IPR009079">
    <property type="entry name" value="4_helix_cytokine-like_core"/>
</dbReference>
<dbReference type="GO" id="GO:0051607">
    <property type="term" value="P:defense response to virus"/>
    <property type="evidence" value="ECO:0007669"/>
    <property type="project" value="UniProtKB-KW"/>
</dbReference>
<evidence type="ECO:0000313" key="11">
    <source>
        <dbReference type="RefSeq" id="XP_025776203.1"/>
    </source>
</evidence>
<dbReference type="AlphaFoldDB" id="A0A6P6HLK8"/>
<dbReference type="Pfam" id="PF00143">
    <property type="entry name" value="Interferon"/>
    <property type="match status" value="1"/>
</dbReference>
<sequence>MAFSISLLMALVLILSHPLTSISCDLPQSFDLGKQESFTALNQVVTISLSRLKYRTDFKFPREQLEGGEFRKAQAAAVLRELLQQTFNLLHTERSSAAWSPAPLHGLRSGLHRQLEALDACLLQATGEGERAPGMRGPVLAIKRYFQDIRVYLEDEGYSDCAWEIVRLEIMRALSSSVTLQDSLAIKDGDLGSP</sequence>
<dbReference type="Gene3D" id="1.20.1250.10">
    <property type="match status" value="1"/>
</dbReference>
<dbReference type="GO" id="GO:0005126">
    <property type="term" value="F:cytokine receptor binding"/>
    <property type="evidence" value="ECO:0007669"/>
    <property type="project" value="InterPro"/>
</dbReference>
<keyword evidence="2 8" id="KW-0202">Cytokine</keyword>
<comment type="function">
    <text evidence="7">Produced by macrophages, IFN-alpha have antiviral activities. Interferon stimulates the production of two enzymes: a protein kinase and an oligoadenylate synthetase.</text>
</comment>
<dbReference type="PROSITE" id="PS00252">
    <property type="entry name" value="INTERFERON_A_B_D"/>
    <property type="match status" value="1"/>
</dbReference>
<dbReference type="PANTHER" id="PTHR11691">
    <property type="entry name" value="TYPE I INTERFERON"/>
    <property type="match status" value="1"/>
</dbReference>
<evidence type="ECO:0000256" key="5">
    <source>
        <dbReference type="ARBA" id="ARBA00023157"/>
    </source>
</evidence>
<keyword evidence="6" id="KW-0325">Glycoprotein</keyword>
<dbReference type="PRINTS" id="PR00266">
    <property type="entry name" value="INTERFERONAB"/>
</dbReference>
<gene>
    <name evidence="11" type="primary">LOC112857094</name>
</gene>
<comment type="subcellular location">
    <subcellularLocation>
        <location evidence="1">Secreted</location>
    </subcellularLocation>
</comment>
<proteinExistence type="inferred from homology"/>
<evidence type="ECO:0000256" key="7">
    <source>
        <dbReference type="ARBA" id="ARBA00037609"/>
    </source>
</evidence>
<dbReference type="GO" id="GO:0005615">
    <property type="term" value="C:extracellular space"/>
    <property type="evidence" value="ECO:0007669"/>
    <property type="project" value="UniProtKB-KW"/>
</dbReference>
<comment type="similarity">
    <text evidence="8">Belongs to the alpha/beta interferon family.</text>
</comment>
<feature type="chain" id="PRO_5027747297" evidence="9">
    <location>
        <begin position="22"/>
        <end position="194"/>
    </location>
</feature>
<dbReference type="FunFam" id="1.20.1250.10:FF:000001">
    <property type="entry name" value="Interferon alpha"/>
    <property type="match status" value="1"/>
</dbReference>
<dbReference type="SMART" id="SM00076">
    <property type="entry name" value="IFabd"/>
    <property type="match status" value="1"/>
</dbReference>
<dbReference type="SUPFAM" id="SSF47266">
    <property type="entry name" value="4-helical cytokines"/>
    <property type="match status" value="1"/>
</dbReference>
<dbReference type="Proteomes" id="UP000515131">
    <property type="component" value="Unplaced"/>
</dbReference>
<feature type="signal peptide" evidence="9">
    <location>
        <begin position="1"/>
        <end position="21"/>
    </location>
</feature>
<keyword evidence="3" id="KW-0964">Secreted</keyword>
<keyword evidence="4 8" id="KW-0051">Antiviral defense</keyword>
<evidence type="ECO:0000256" key="8">
    <source>
        <dbReference type="RuleBase" id="RU000436"/>
    </source>
</evidence>
<evidence type="ECO:0000256" key="3">
    <source>
        <dbReference type="ARBA" id="ARBA00022525"/>
    </source>
</evidence>
<keyword evidence="5" id="KW-1015">Disulfide bond</keyword>
<dbReference type="InterPro" id="IPR000471">
    <property type="entry name" value="Interferon_alpha/beta/delta"/>
</dbReference>
<accession>A0A6P6HLK8</accession>
<evidence type="ECO:0000313" key="10">
    <source>
        <dbReference type="Proteomes" id="UP000515131"/>
    </source>
</evidence>
<dbReference type="GO" id="GO:0005125">
    <property type="term" value="F:cytokine activity"/>
    <property type="evidence" value="ECO:0007669"/>
    <property type="project" value="UniProtKB-KW"/>
</dbReference>
<dbReference type="KEGG" id="pcoo:112857094"/>
<evidence type="ECO:0000256" key="2">
    <source>
        <dbReference type="ARBA" id="ARBA00022514"/>
    </source>
</evidence>
<organism evidence="10 11">
    <name type="scientific">Puma concolor</name>
    <name type="common">Mountain lion</name>
    <name type="synonym">Felis concolor</name>
    <dbReference type="NCBI Taxonomy" id="9696"/>
    <lineage>
        <taxon>Eukaryota</taxon>
        <taxon>Metazoa</taxon>
        <taxon>Chordata</taxon>
        <taxon>Craniata</taxon>
        <taxon>Vertebrata</taxon>
        <taxon>Euteleostomi</taxon>
        <taxon>Mammalia</taxon>
        <taxon>Eutheria</taxon>
        <taxon>Laurasiatheria</taxon>
        <taxon>Carnivora</taxon>
        <taxon>Feliformia</taxon>
        <taxon>Felidae</taxon>
        <taxon>Felinae</taxon>
        <taxon>Puma</taxon>
    </lineage>
</organism>
<dbReference type="GeneID" id="112857094"/>
<evidence type="ECO:0000256" key="6">
    <source>
        <dbReference type="ARBA" id="ARBA00023180"/>
    </source>
</evidence>
<keyword evidence="10" id="KW-1185">Reference proteome</keyword>
<evidence type="ECO:0000256" key="9">
    <source>
        <dbReference type="SAM" id="SignalP"/>
    </source>
</evidence>
<evidence type="ECO:0000256" key="4">
    <source>
        <dbReference type="ARBA" id="ARBA00023118"/>
    </source>
</evidence>